<protein>
    <recommendedName>
        <fullName evidence="2">Alginate lyase 2 domain-containing protein</fullName>
    </recommendedName>
</protein>
<dbReference type="Gene3D" id="2.60.120.200">
    <property type="match status" value="1"/>
</dbReference>
<dbReference type="AlphaFoldDB" id="A0A382LYJ4"/>
<dbReference type="EMBL" id="UINC01090058">
    <property type="protein sequence ID" value="SVC41666.1"/>
    <property type="molecule type" value="Genomic_DNA"/>
</dbReference>
<dbReference type="Pfam" id="PF14099">
    <property type="entry name" value="Polysacc_lyase"/>
    <property type="match status" value="1"/>
</dbReference>
<accession>A0A382LYJ4</accession>
<reference evidence="1" key="1">
    <citation type="submission" date="2018-05" db="EMBL/GenBank/DDBJ databases">
        <authorList>
            <person name="Lanie J.A."/>
            <person name="Ng W.-L."/>
            <person name="Kazmierczak K.M."/>
            <person name="Andrzejewski T.M."/>
            <person name="Davidsen T.M."/>
            <person name="Wayne K.J."/>
            <person name="Tettelin H."/>
            <person name="Glass J.I."/>
            <person name="Rusch D."/>
            <person name="Podicherti R."/>
            <person name="Tsui H.-C.T."/>
            <person name="Winkler M.E."/>
        </authorList>
    </citation>
    <scope>NUCLEOTIDE SEQUENCE</scope>
</reference>
<proteinExistence type="predicted"/>
<evidence type="ECO:0008006" key="2">
    <source>
        <dbReference type="Google" id="ProtNLM"/>
    </source>
</evidence>
<name>A0A382LYJ4_9ZZZZ</name>
<gene>
    <name evidence="1" type="ORF">METZ01_LOCUS294520</name>
</gene>
<sequence>MKKFLGILVLGLLICNISSAGDKFKSKDIKGFKKSNISMPNKKVNRIKKVKKSDGFPVYEGDTSIQFTVNREDAGCGDGTSKDLECDGKGNRSRQELTFDREKKLNNKERIYEYAIYFDESYKPLEKGAVVILGQHHTQKYKQKGCHSCCNFWLADSKYKGEHHYTWQSKSASGVDPVVIGKIEDLKGKWTHVKLHVLWKKDDTGRFKIYKNNEEISDLKNIKTLADTCNSGYLKLGIYRHNTIGYWNSDWKSLPDQTVYYDSIVSRKPKKKERIKNK</sequence>
<dbReference type="InterPro" id="IPR025975">
    <property type="entry name" value="Polysacc_lyase"/>
</dbReference>
<evidence type="ECO:0000313" key="1">
    <source>
        <dbReference type="EMBL" id="SVC41666.1"/>
    </source>
</evidence>
<organism evidence="1">
    <name type="scientific">marine metagenome</name>
    <dbReference type="NCBI Taxonomy" id="408172"/>
    <lineage>
        <taxon>unclassified sequences</taxon>
        <taxon>metagenomes</taxon>
        <taxon>ecological metagenomes</taxon>
    </lineage>
</organism>